<evidence type="ECO:0000256" key="1">
    <source>
        <dbReference type="ARBA" id="ARBA00022448"/>
    </source>
</evidence>
<dbReference type="Gene3D" id="3.40.50.300">
    <property type="entry name" value="P-loop containing nucleotide triphosphate hydrolases"/>
    <property type="match status" value="1"/>
</dbReference>
<dbReference type="InterPro" id="IPR027417">
    <property type="entry name" value="P-loop_NTPase"/>
</dbReference>
<dbReference type="PROSITE" id="PS50893">
    <property type="entry name" value="ABC_TRANSPORTER_2"/>
    <property type="match status" value="1"/>
</dbReference>
<dbReference type="PROSITE" id="PS00211">
    <property type="entry name" value="ABC_TRANSPORTER_1"/>
    <property type="match status" value="1"/>
</dbReference>
<gene>
    <name evidence="8" type="primary">ccmA</name>
    <name evidence="8" type="ORF">SMD27_03435</name>
</gene>
<comment type="caution">
    <text evidence="8">The sequence shown here is derived from an EMBL/GenBank/DDBJ whole genome shotgun (WGS) entry which is preliminary data.</text>
</comment>
<keyword evidence="5" id="KW-1278">Translocase</keyword>
<evidence type="ECO:0000256" key="3">
    <source>
        <dbReference type="ARBA" id="ARBA00022748"/>
    </source>
</evidence>
<keyword evidence="3" id="KW-0201">Cytochrome c-type biogenesis</keyword>
<keyword evidence="1" id="KW-0813">Transport</keyword>
<evidence type="ECO:0000256" key="4">
    <source>
        <dbReference type="ARBA" id="ARBA00022840"/>
    </source>
</evidence>
<dbReference type="RefSeq" id="WP_320506924.1">
    <property type="nucleotide sequence ID" value="NZ_JAXCLW010000001.1"/>
</dbReference>
<dbReference type="PANTHER" id="PTHR43499:SF1">
    <property type="entry name" value="ABC TRANSPORTER I FAMILY MEMBER 1"/>
    <property type="match status" value="1"/>
</dbReference>
<reference evidence="8 9" key="1">
    <citation type="journal article" date="2016" name="Antonie Van Leeuwenhoek">
        <title>Dongia soli sp. nov., isolated from soil from Dokdo, Korea.</title>
        <authorList>
            <person name="Kim D.U."/>
            <person name="Lee H."/>
            <person name="Kim H."/>
            <person name="Kim S.G."/>
            <person name="Ka J.O."/>
        </authorList>
    </citation>
    <scope>NUCLEOTIDE SEQUENCE [LARGE SCALE GENOMIC DNA]</scope>
    <source>
        <strain evidence="8 9">D78</strain>
    </source>
</reference>
<dbReference type="EMBL" id="JAXCLW010000001">
    <property type="protein sequence ID" value="MDY0881882.1"/>
    <property type="molecule type" value="Genomic_DNA"/>
</dbReference>
<dbReference type="SUPFAM" id="SSF52540">
    <property type="entry name" value="P-loop containing nucleoside triphosphate hydrolases"/>
    <property type="match status" value="1"/>
</dbReference>
<organism evidence="8 9">
    <name type="scientific">Dongia soli</name>
    <dbReference type="NCBI Taxonomy" id="600628"/>
    <lineage>
        <taxon>Bacteria</taxon>
        <taxon>Pseudomonadati</taxon>
        <taxon>Pseudomonadota</taxon>
        <taxon>Alphaproteobacteria</taxon>
        <taxon>Rhodospirillales</taxon>
        <taxon>Dongiaceae</taxon>
        <taxon>Dongia</taxon>
    </lineage>
</organism>
<sequence>MPSFEGRELACQRGERLLFHHLDFTLDEGEALILVGANGSGKSSLLRLAAGLSRPAAGALIWDGREITRDLDLHHRRVIYLGHADGLKAGLTVRENVKFWSDLDGARGSLDEALQTFDLTPLADLPARFLSAGQRRRATLARLALDRSQPAQIWLLDEPTTALDRDGQAVLSSLIQRHRSAGGRVMLASHDPLPELLGRRLRVDDHLAAVA</sequence>
<keyword evidence="6" id="KW-0472">Membrane</keyword>
<dbReference type="PANTHER" id="PTHR43499">
    <property type="entry name" value="ABC TRANSPORTER I FAMILY MEMBER 1"/>
    <property type="match status" value="1"/>
</dbReference>
<dbReference type="NCBIfam" id="NF010061">
    <property type="entry name" value="PRK13538.1"/>
    <property type="match status" value="1"/>
</dbReference>
<dbReference type="NCBIfam" id="TIGR01189">
    <property type="entry name" value="ccmA"/>
    <property type="match status" value="1"/>
</dbReference>
<dbReference type="Proteomes" id="UP001279642">
    <property type="component" value="Unassembled WGS sequence"/>
</dbReference>
<dbReference type="InterPro" id="IPR017871">
    <property type="entry name" value="ABC_transporter-like_CS"/>
</dbReference>
<proteinExistence type="predicted"/>
<dbReference type="InterPro" id="IPR003593">
    <property type="entry name" value="AAA+_ATPase"/>
</dbReference>
<evidence type="ECO:0000259" key="7">
    <source>
        <dbReference type="PROSITE" id="PS50893"/>
    </source>
</evidence>
<keyword evidence="2" id="KW-0547">Nucleotide-binding</keyword>
<evidence type="ECO:0000313" key="8">
    <source>
        <dbReference type="EMBL" id="MDY0881882.1"/>
    </source>
</evidence>
<evidence type="ECO:0000313" key="9">
    <source>
        <dbReference type="Proteomes" id="UP001279642"/>
    </source>
</evidence>
<evidence type="ECO:0000256" key="5">
    <source>
        <dbReference type="ARBA" id="ARBA00022967"/>
    </source>
</evidence>
<keyword evidence="9" id="KW-1185">Reference proteome</keyword>
<name>A0ABU5E6D9_9PROT</name>
<evidence type="ECO:0000256" key="6">
    <source>
        <dbReference type="ARBA" id="ARBA00023136"/>
    </source>
</evidence>
<dbReference type="GO" id="GO:0005524">
    <property type="term" value="F:ATP binding"/>
    <property type="evidence" value="ECO:0007669"/>
    <property type="project" value="UniProtKB-KW"/>
</dbReference>
<dbReference type="InterPro" id="IPR005895">
    <property type="entry name" value="ABC_transptr_haem_export_CcmA"/>
</dbReference>
<evidence type="ECO:0000256" key="2">
    <source>
        <dbReference type="ARBA" id="ARBA00022741"/>
    </source>
</evidence>
<dbReference type="Pfam" id="PF00005">
    <property type="entry name" value="ABC_tran"/>
    <property type="match status" value="1"/>
</dbReference>
<dbReference type="SMART" id="SM00382">
    <property type="entry name" value="AAA"/>
    <property type="match status" value="1"/>
</dbReference>
<protein>
    <submittedName>
        <fullName evidence="8">Heme ABC exporter ATP-binding protein CcmA</fullName>
    </submittedName>
</protein>
<accession>A0ABU5E6D9</accession>
<dbReference type="InterPro" id="IPR003439">
    <property type="entry name" value="ABC_transporter-like_ATP-bd"/>
</dbReference>
<keyword evidence="4 8" id="KW-0067">ATP-binding</keyword>
<feature type="domain" description="ABC transporter" evidence="7">
    <location>
        <begin position="4"/>
        <end position="210"/>
    </location>
</feature>